<dbReference type="RefSeq" id="WP_109636518.1">
    <property type="nucleotide sequence ID" value="NZ_QGHB01000004.1"/>
</dbReference>
<protein>
    <submittedName>
        <fullName evidence="1">Uncharacterized protein</fullName>
    </submittedName>
</protein>
<dbReference type="EMBL" id="QGHB01000004">
    <property type="protein sequence ID" value="PWK86850.1"/>
    <property type="molecule type" value="Genomic_DNA"/>
</dbReference>
<comment type="caution">
    <text evidence="1">The sequence shown here is derived from an EMBL/GenBank/DDBJ whole genome shotgun (WGS) entry which is preliminary data.</text>
</comment>
<sequence>MSRADRANPGSGDGLAAVLEQATLATHHAAFEYADRCCAPDLATARADSWRLIHLLGALSDLTTALAAYTGDCPQRHELRSDNNVEPTQHLAHACRGWADLRHALDNAQNACREAYTSLSHLNAQPSWK</sequence>
<evidence type="ECO:0000313" key="2">
    <source>
        <dbReference type="Proteomes" id="UP000246005"/>
    </source>
</evidence>
<accession>A0A316I388</accession>
<organism evidence="1 2">
    <name type="scientific">Lentzea atacamensis</name>
    <dbReference type="NCBI Taxonomy" id="531938"/>
    <lineage>
        <taxon>Bacteria</taxon>
        <taxon>Bacillati</taxon>
        <taxon>Actinomycetota</taxon>
        <taxon>Actinomycetes</taxon>
        <taxon>Pseudonocardiales</taxon>
        <taxon>Pseudonocardiaceae</taxon>
        <taxon>Lentzea</taxon>
    </lineage>
</organism>
<dbReference type="AlphaFoldDB" id="A0A316I388"/>
<evidence type="ECO:0000313" key="1">
    <source>
        <dbReference type="EMBL" id="PWK86850.1"/>
    </source>
</evidence>
<reference evidence="1 2" key="1">
    <citation type="submission" date="2018-05" db="EMBL/GenBank/DDBJ databases">
        <title>Genomic Encyclopedia of Type Strains, Phase IV (KMG-IV): sequencing the most valuable type-strain genomes for metagenomic binning, comparative biology and taxonomic classification.</title>
        <authorList>
            <person name="Goeker M."/>
        </authorList>
    </citation>
    <scope>NUCLEOTIDE SEQUENCE [LARGE SCALE GENOMIC DNA]</scope>
    <source>
        <strain evidence="1 2">DSM 45480</strain>
    </source>
</reference>
<name>A0A316I388_9PSEU</name>
<dbReference type="Proteomes" id="UP000246005">
    <property type="component" value="Unassembled WGS sequence"/>
</dbReference>
<proteinExistence type="predicted"/>
<gene>
    <name evidence="1" type="ORF">C8D88_10411</name>
</gene>